<dbReference type="Gene3D" id="3.40.50.2000">
    <property type="entry name" value="Glycogen Phosphorylase B"/>
    <property type="match status" value="1"/>
</dbReference>
<dbReference type="Pfam" id="PF00132">
    <property type="entry name" value="Hexapep"/>
    <property type="match status" value="1"/>
</dbReference>
<organism evidence="6 7">
    <name type="scientific">Carex littledalei</name>
    <dbReference type="NCBI Taxonomy" id="544730"/>
    <lineage>
        <taxon>Eukaryota</taxon>
        <taxon>Viridiplantae</taxon>
        <taxon>Streptophyta</taxon>
        <taxon>Embryophyta</taxon>
        <taxon>Tracheophyta</taxon>
        <taxon>Spermatophyta</taxon>
        <taxon>Magnoliopsida</taxon>
        <taxon>Liliopsida</taxon>
        <taxon>Poales</taxon>
        <taxon>Cyperaceae</taxon>
        <taxon>Cyperoideae</taxon>
        <taxon>Cariceae</taxon>
        <taxon>Carex</taxon>
        <taxon>Carex subgen. Euthyceras</taxon>
    </lineage>
</organism>
<dbReference type="InterPro" id="IPR007691">
    <property type="entry name" value="LpxD"/>
</dbReference>
<dbReference type="InterPro" id="IPR001451">
    <property type="entry name" value="Hexapep"/>
</dbReference>
<sequence length="412" mass="44867">MVLPESFAERTAHKGMIIKGWASQLTILRHGAVGWFLTHCGWNSILESVADATLMLTWPMTADQHVNAKLIVEEVGVALSAWEGFVAPGEDALVTVIGEDAIKERSKEMQRMAAEAFTFEFSWPDYWSKRATMALRRVSFKYFNLMLSRQYTSPTRVVSGISDELPSYHGKTLEQSEYIRCENGGGIFHNSACIDHTALIENGAIVHSDCTIAKDVQIGSGTVMGPSTSIGESTKIGYNVVLSNCSVGQFCVIHHGVCIGQDGFGFFIDDKGQVVKKPQMLNVRIGDHVEIGANTCIDRGSWRDTVIGNFTKLDNLVQIGHNVIIGKCCIICGQSGIAGSATLGDYVVMGGQGAIKDHVEIASKVRLAANSCVTKNITAPGDYAGFPAIPAEEWRRQTVNMRIFSKKGRSVQ</sequence>
<accession>A0A833QXF1</accession>
<evidence type="ECO:0000256" key="5">
    <source>
        <dbReference type="ARBA" id="ARBA00023315"/>
    </source>
</evidence>
<dbReference type="OrthoDB" id="2355at2759"/>
<dbReference type="SUPFAM" id="SSF53756">
    <property type="entry name" value="UDP-Glycosyltransferase/glycogen phosphorylase"/>
    <property type="match status" value="1"/>
</dbReference>
<dbReference type="CDD" id="cd03352">
    <property type="entry name" value="LbH_LpxD"/>
    <property type="match status" value="1"/>
</dbReference>
<dbReference type="GO" id="GO:0016020">
    <property type="term" value="C:membrane"/>
    <property type="evidence" value="ECO:0007669"/>
    <property type="project" value="GOC"/>
</dbReference>
<evidence type="ECO:0000256" key="1">
    <source>
        <dbReference type="ARBA" id="ARBA00022516"/>
    </source>
</evidence>
<dbReference type="PANTHER" id="PTHR43378:SF2">
    <property type="entry name" value="UDP-3-O-ACYLGLUCOSAMINE N-ACYLTRANSFERASE 1, MITOCHONDRIAL-RELATED"/>
    <property type="match status" value="1"/>
</dbReference>
<keyword evidence="7" id="KW-1185">Reference proteome</keyword>
<keyword evidence="2" id="KW-0441">Lipid A biosynthesis</keyword>
<dbReference type="GO" id="GO:0009245">
    <property type="term" value="P:lipid A biosynthetic process"/>
    <property type="evidence" value="ECO:0007669"/>
    <property type="project" value="UniProtKB-KW"/>
</dbReference>
<evidence type="ECO:0000256" key="2">
    <source>
        <dbReference type="ARBA" id="ARBA00022556"/>
    </source>
</evidence>
<gene>
    <name evidence="6" type="ORF">FCM35_KLT02855</name>
</gene>
<name>A0A833QXF1_9POAL</name>
<dbReference type="GO" id="GO:0016410">
    <property type="term" value="F:N-acyltransferase activity"/>
    <property type="evidence" value="ECO:0007669"/>
    <property type="project" value="InterPro"/>
</dbReference>
<dbReference type="InterPro" id="IPR002213">
    <property type="entry name" value="UDP_glucos_trans"/>
</dbReference>
<protein>
    <submittedName>
        <fullName evidence="6">Putative UDP-3-O-acylglucosamine N-acyltransferase 2</fullName>
    </submittedName>
</protein>
<dbReference type="NCBIfam" id="NF002060">
    <property type="entry name" value="PRK00892.1"/>
    <property type="match status" value="1"/>
</dbReference>
<keyword evidence="3 6" id="KW-0808">Transferase</keyword>
<dbReference type="InterPro" id="IPR011004">
    <property type="entry name" value="Trimer_LpxA-like_sf"/>
</dbReference>
<dbReference type="Pfam" id="PF00201">
    <property type="entry name" value="UDPGT"/>
    <property type="match status" value="1"/>
</dbReference>
<evidence type="ECO:0000256" key="4">
    <source>
        <dbReference type="ARBA" id="ARBA00023098"/>
    </source>
</evidence>
<keyword evidence="5 6" id="KW-0012">Acyltransferase</keyword>
<comment type="caution">
    <text evidence="6">The sequence shown here is derived from an EMBL/GenBank/DDBJ whole genome shotgun (WGS) entry which is preliminary data.</text>
</comment>
<reference evidence="6" key="1">
    <citation type="submission" date="2020-01" db="EMBL/GenBank/DDBJ databases">
        <title>Genome sequence of Kobresia littledalei, the first chromosome-level genome in the family Cyperaceae.</title>
        <authorList>
            <person name="Qu G."/>
        </authorList>
    </citation>
    <scope>NUCLEOTIDE SEQUENCE</scope>
    <source>
        <strain evidence="6">C.B.Clarke</strain>
        <tissue evidence="6">Leaf</tissue>
    </source>
</reference>
<evidence type="ECO:0000256" key="3">
    <source>
        <dbReference type="ARBA" id="ARBA00022679"/>
    </source>
</evidence>
<dbReference type="EMBL" id="SWLB01000012">
    <property type="protein sequence ID" value="KAF3331449.1"/>
    <property type="molecule type" value="Genomic_DNA"/>
</dbReference>
<dbReference type="PANTHER" id="PTHR43378">
    <property type="entry name" value="UDP-3-O-ACYLGLUCOSAMINE N-ACYLTRANSFERASE"/>
    <property type="match status" value="1"/>
</dbReference>
<dbReference type="SUPFAM" id="SSF51161">
    <property type="entry name" value="Trimeric LpxA-like enzymes"/>
    <property type="match status" value="1"/>
</dbReference>
<dbReference type="Proteomes" id="UP000623129">
    <property type="component" value="Unassembled WGS sequence"/>
</dbReference>
<dbReference type="Gene3D" id="2.160.10.10">
    <property type="entry name" value="Hexapeptide repeat proteins"/>
    <property type="match status" value="1"/>
</dbReference>
<keyword evidence="4" id="KW-0443">Lipid metabolism</keyword>
<proteinExistence type="predicted"/>
<evidence type="ECO:0000313" key="6">
    <source>
        <dbReference type="EMBL" id="KAF3331449.1"/>
    </source>
</evidence>
<evidence type="ECO:0000313" key="7">
    <source>
        <dbReference type="Proteomes" id="UP000623129"/>
    </source>
</evidence>
<dbReference type="AlphaFoldDB" id="A0A833QXF1"/>
<dbReference type="GO" id="GO:0008194">
    <property type="term" value="F:UDP-glycosyltransferase activity"/>
    <property type="evidence" value="ECO:0007669"/>
    <property type="project" value="InterPro"/>
</dbReference>
<keyword evidence="1" id="KW-0444">Lipid biosynthesis</keyword>